<evidence type="ECO:0000313" key="8">
    <source>
        <dbReference type="Proteomes" id="UP000092839"/>
    </source>
</evidence>
<dbReference type="PANTHER" id="PTHR30213:SF0">
    <property type="entry name" value="UPF0761 MEMBRANE PROTEIN YIHY"/>
    <property type="match status" value="1"/>
</dbReference>
<accession>A0A1B1UDP0</accession>
<feature type="transmembrane region" description="Helical" evidence="6">
    <location>
        <begin position="20"/>
        <end position="39"/>
    </location>
</feature>
<dbReference type="InterPro" id="IPR017039">
    <property type="entry name" value="Virul_fac_BrkB"/>
</dbReference>
<evidence type="ECO:0000256" key="4">
    <source>
        <dbReference type="ARBA" id="ARBA00022989"/>
    </source>
</evidence>
<gene>
    <name evidence="7" type="ORF">LMTR13_12600</name>
</gene>
<feature type="transmembrane region" description="Helical" evidence="6">
    <location>
        <begin position="142"/>
        <end position="163"/>
    </location>
</feature>
<evidence type="ECO:0000256" key="2">
    <source>
        <dbReference type="ARBA" id="ARBA00022475"/>
    </source>
</evidence>
<comment type="subcellular location">
    <subcellularLocation>
        <location evidence="1">Cell membrane</location>
        <topology evidence="1">Multi-pass membrane protein</topology>
    </subcellularLocation>
</comment>
<evidence type="ECO:0008006" key="9">
    <source>
        <dbReference type="Google" id="ProtNLM"/>
    </source>
</evidence>
<dbReference type="NCBIfam" id="TIGR00765">
    <property type="entry name" value="yihY_not_rbn"/>
    <property type="match status" value="1"/>
</dbReference>
<feature type="transmembrane region" description="Helical" evidence="6">
    <location>
        <begin position="175"/>
        <end position="197"/>
    </location>
</feature>
<organism evidence="7 8">
    <name type="scientific">Bradyrhizobium icense</name>
    <dbReference type="NCBI Taxonomy" id="1274631"/>
    <lineage>
        <taxon>Bacteria</taxon>
        <taxon>Pseudomonadati</taxon>
        <taxon>Pseudomonadota</taxon>
        <taxon>Alphaproteobacteria</taxon>
        <taxon>Hyphomicrobiales</taxon>
        <taxon>Nitrobacteraceae</taxon>
        <taxon>Bradyrhizobium</taxon>
    </lineage>
</organism>
<dbReference type="AlphaFoldDB" id="A0A1B1UDP0"/>
<keyword evidence="8" id="KW-1185">Reference proteome</keyword>
<name>A0A1B1UDP0_9BRAD</name>
<protein>
    <recommendedName>
        <fullName evidence="9">YihY/virulence factor BrkB family protein</fullName>
    </recommendedName>
</protein>
<dbReference type="PANTHER" id="PTHR30213">
    <property type="entry name" value="INNER MEMBRANE PROTEIN YHJD"/>
    <property type="match status" value="1"/>
</dbReference>
<feature type="transmembrane region" description="Helical" evidence="6">
    <location>
        <begin position="67"/>
        <end position="90"/>
    </location>
</feature>
<reference evidence="7 8" key="1">
    <citation type="submission" date="2016-07" db="EMBL/GenBank/DDBJ databases">
        <title>Complete genome sequence of Bradyrhizobium icense LMTR 13T, a potential inoculant strain isolated from lima bean (Phaseolus lunatus) in Peru.</title>
        <authorList>
            <person name="Ormeno-Orrillo E."/>
            <person name="Duran D."/>
            <person name="Rogel M.A."/>
            <person name="Rey L."/>
            <person name="Imperial J."/>
            <person name="Ruiz-Argueso T."/>
            <person name="Martinez-Romero E."/>
        </authorList>
    </citation>
    <scope>NUCLEOTIDE SEQUENCE [LARGE SCALE GENOMIC DNA]</scope>
    <source>
        <strain evidence="7 8">LMTR 13</strain>
    </source>
</reference>
<feature type="transmembrane region" description="Helical" evidence="6">
    <location>
        <begin position="110"/>
        <end position="130"/>
    </location>
</feature>
<evidence type="ECO:0000256" key="6">
    <source>
        <dbReference type="SAM" id="Phobius"/>
    </source>
</evidence>
<dbReference type="Proteomes" id="UP000092839">
    <property type="component" value="Chromosome"/>
</dbReference>
<keyword evidence="3 6" id="KW-0812">Transmembrane</keyword>
<evidence type="ECO:0000313" key="7">
    <source>
        <dbReference type="EMBL" id="ANW00887.1"/>
    </source>
</evidence>
<dbReference type="STRING" id="1274631.LMTR13_12600"/>
<proteinExistence type="predicted"/>
<dbReference type="Pfam" id="PF03631">
    <property type="entry name" value="Virul_fac_BrkB"/>
    <property type="match status" value="1"/>
</dbReference>
<keyword evidence="4 6" id="KW-1133">Transmembrane helix</keyword>
<evidence type="ECO:0000256" key="5">
    <source>
        <dbReference type="ARBA" id="ARBA00023136"/>
    </source>
</evidence>
<dbReference type="EMBL" id="CP016428">
    <property type="protein sequence ID" value="ANW00887.1"/>
    <property type="molecule type" value="Genomic_DNA"/>
</dbReference>
<dbReference type="GO" id="GO:0005886">
    <property type="term" value="C:plasma membrane"/>
    <property type="evidence" value="ECO:0007669"/>
    <property type="project" value="UniProtKB-SubCell"/>
</dbReference>
<keyword evidence="2" id="KW-1003">Cell membrane</keyword>
<dbReference type="KEGG" id="bic:LMTR13_12600"/>
<keyword evidence="5 6" id="KW-0472">Membrane</keyword>
<sequence>MPDEALSLLSSWLDSLLKGPRSSFGLGLFVSLAISLWIARNATGTMMVALNIAFDEAEERGIIRYNIAALLLTAFLILLGMIGVVLVAVLPALIEVLPLSPTIESAISLVRWPILALLIVAAIAVIYHFGPARSDPRWGWSSAGAIFATLLWIAGSIAFSKYVGQFASYDKTYGSIGAVVVLLLWFWLGAYAVLAGAELNAVIRHKLKEAGRSGSDLGKRDIDG</sequence>
<evidence type="ECO:0000256" key="1">
    <source>
        <dbReference type="ARBA" id="ARBA00004651"/>
    </source>
</evidence>
<evidence type="ECO:0000256" key="3">
    <source>
        <dbReference type="ARBA" id="ARBA00022692"/>
    </source>
</evidence>
<dbReference type="PIRSF" id="PIRSF035875">
    <property type="entry name" value="RNase_BN"/>
    <property type="match status" value="1"/>
</dbReference>